<dbReference type="InterPro" id="IPR036641">
    <property type="entry name" value="HPT_dom_sf"/>
</dbReference>
<dbReference type="Gene3D" id="3.30.70.270">
    <property type="match status" value="1"/>
</dbReference>
<dbReference type="GO" id="GO:0005886">
    <property type="term" value="C:plasma membrane"/>
    <property type="evidence" value="ECO:0007669"/>
    <property type="project" value="TreeGrafter"/>
</dbReference>
<dbReference type="SMART" id="SM00448">
    <property type="entry name" value="REC"/>
    <property type="match status" value="2"/>
</dbReference>
<feature type="domain" description="Response regulatory" evidence="2">
    <location>
        <begin position="448"/>
        <end position="572"/>
    </location>
</feature>
<dbReference type="GO" id="GO:0052621">
    <property type="term" value="F:diguanylate cyclase activity"/>
    <property type="evidence" value="ECO:0007669"/>
    <property type="project" value="TreeGrafter"/>
</dbReference>
<feature type="modified residue" description="4-aspartylphosphate" evidence="1">
    <location>
        <position position="505"/>
    </location>
</feature>
<dbReference type="CDD" id="cd17574">
    <property type="entry name" value="REC_OmpR"/>
    <property type="match status" value="2"/>
</dbReference>
<dbReference type="EMBL" id="PVNS01000003">
    <property type="protein sequence ID" value="PRO66638.1"/>
    <property type="molecule type" value="Genomic_DNA"/>
</dbReference>
<dbReference type="InterPro" id="IPR029787">
    <property type="entry name" value="Nucleotide_cyclase"/>
</dbReference>
<dbReference type="Gene3D" id="3.40.50.2300">
    <property type="match status" value="2"/>
</dbReference>
<dbReference type="SUPFAM" id="SSF47226">
    <property type="entry name" value="Histidine-containing phosphotransfer domain, HPT domain"/>
    <property type="match status" value="1"/>
</dbReference>
<keyword evidence="5" id="KW-1185">Reference proteome</keyword>
<dbReference type="SUPFAM" id="SSF52172">
    <property type="entry name" value="CheY-like"/>
    <property type="match status" value="2"/>
</dbReference>
<dbReference type="NCBIfam" id="TIGR00254">
    <property type="entry name" value="GGDEF"/>
    <property type="match status" value="1"/>
</dbReference>
<dbReference type="GO" id="GO:0000160">
    <property type="term" value="P:phosphorelay signal transduction system"/>
    <property type="evidence" value="ECO:0007669"/>
    <property type="project" value="InterPro"/>
</dbReference>
<feature type="domain" description="Response regulatory" evidence="2">
    <location>
        <begin position="148"/>
        <end position="264"/>
    </location>
</feature>
<dbReference type="GO" id="GO:0043709">
    <property type="term" value="P:cell adhesion involved in single-species biofilm formation"/>
    <property type="evidence" value="ECO:0007669"/>
    <property type="project" value="TreeGrafter"/>
</dbReference>
<evidence type="ECO:0000259" key="2">
    <source>
        <dbReference type="PROSITE" id="PS50110"/>
    </source>
</evidence>
<comment type="caution">
    <text evidence="4">The sequence shown here is derived from an EMBL/GenBank/DDBJ whole genome shotgun (WGS) entry which is preliminary data.</text>
</comment>
<evidence type="ECO:0000313" key="5">
    <source>
        <dbReference type="Proteomes" id="UP000243650"/>
    </source>
</evidence>
<dbReference type="CDD" id="cd01949">
    <property type="entry name" value="GGDEF"/>
    <property type="match status" value="1"/>
</dbReference>
<organism evidence="4 5">
    <name type="scientific">Alkalicoccus urumqiensis</name>
    <name type="common">Bacillus urumqiensis</name>
    <dbReference type="NCBI Taxonomy" id="1548213"/>
    <lineage>
        <taxon>Bacteria</taxon>
        <taxon>Bacillati</taxon>
        <taxon>Bacillota</taxon>
        <taxon>Bacilli</taxon>
        <taxon>Bacillales</taxon>
        <taxon>Bacillaceae</taxon>
        <taxon>Alkalicoccus</taxon>
    </lineage>
</organism>
<dbReference type="OrthoDB" id="9759607at2"/>
<reference evidence="4 5" key="1">
    <citation type="submission" date="2018-03" db="EMBL/GenBank/DDBJ databases">
        <title>Bacillus urumqiensis sp. nov., a moderately haloalkaliphilic bacterium isolated from a salt lake.</title>
        <authorList>
            <person name="Zhao B."/>
            <person name="Liao Z."/>
        </authorList>
    </citation>
    <scope>NUCLEOTIDE SEQUENCE [LARGE SCALE GENOMIC DNA]</scope>
    <source>
        <strain evidence="4 5">BZ-SZ-XJ18</strain>
    </source>
</reference>
<evidence type="ECO:0000256" key="1">
    <source>
        <dbReference type="PROSITE-ProRule" id="PRU00169"/>
    </source>
</evidence>
<gene>
    <name evidence="4" type="ORF">C6I21_04660</name>
</gene>
<dbReference type="FunFam" id="3.30.70.270:FF:000001">
    <property type="entry name" value="Diguanylate cyclase domain protein"/>
    <property type="match status" value="1"/>
</dbReference>
<keyword evidence="1" id="KW-0597">Phosphoprotein</keyword>
<name>A0A2P6MK47_ALKUR</name>
<evidence type="ECO:0000313" key="4">
    <source>
        <dbReference type="EMBL" id="PRO66638.1"/>
    </source>
</evidence>
<evidence type="ECO:0000259" key="3">
    <source>
        <dbReference type="PROSITE" id="PS50887"/>
    </source>
</evidence>
<dbReference type="Proteomes" id="UP000243650">
    <property type="component" value="Unassembled WGS sequence"/>
</dbReference>
<dbReference type="InterPro" id="IPR001789">
    <property type="entry name" value="Sig_transdc_resp-reg_receiver"/>
</dbReference>
<dbReference type="Pfam" id="PF00072">
    <property type="entry name" value="Response_reg"/>
    <property type="match status" value="2"/>
</dbReference>
<dbReference type="SMART" id="SM00267">
    <property type="entry name" value="GGDEF"/>
    <property type="match status" value="1"/>
</dbReference>
<dbReference type="SUPFAM" id="SSF55073">
    <property type="entry name" value="Nucleotide cyclase"/>
    <property type="match status" value="1"/>
</dbReference>
<dbReference type="PANTHER" id="PTHR45138">
    <property type="entry name" value="REGULATORY COMPONENTS OF SENSORY TRANSDUCTION SYSTEM"/>
    <property type="match status" value="1"/>
</dbReference>
<dbReference type="InterPro" id="IPR011006">
    <property type="entry name" value="CheY-like_superfamily"/>
</dbReference>
<dbReference type="InterPro" id="IPR050469">
    <property type="entry name" value="Diguanylate_Cyclase"/>
</dbReference>
<dbReference type="InterPro" id="IPR000160">
    <property type="entry name" value="GGDEF_dom"/>
</dbReference>
<dbReference type="PROSITE" id="PS50110">
    <property type="entry name" value="RESPONSE_REGULATORY"/>
    <property type="match status" value="2"/>
</dbReference>
<dbReference type="AlphaFoldDB" id="A0A2P6MK47"/>
<dbReference type="GO" id="GO:1902201">
    <property type="term" value="P:negative regulation of bacterial-type flagellum-dependent cell motility"/>
    <property type="evidence" value="ECO:0007669"/>
    <property type="project" value="TreeGrafter"/>
</dbReference>
<accession>A0A2P6MK47</accession>
<feature type="domain" description="GGDEF" evidence="3">
    <location>
        <begin position="305"/>
        <end position="436"/>
    </location>
</feature>
<protein>
    <submittedName>
        <fullName evidence="4">Diguanylate cyclase</fullName>
    </submittedName>
</protein>
<proteinExistence type="predicted"/>
<dbReference type="PROSITE" id="PS50887">
    <property type="entry name" value="GGDEF"/>
    <property type="match status" value="1"/>
</dbReference>
<dbReference type="PANTHER" id="PTHR45138:SF9">
    <property type="entry name" value="DIGUANYLATE CYCLASE DGCM-RELATED"/>
    <property type="match status" value="1"/>
</dbReference>
<dbReference type="Pfam" id="PF00990">
    <property type="entry name" value="GGDEF"/>
    <property type="match status" value="1"/>
</dbReference>
<feature type="modified residue" description="4-aspartylphosphate" evidence="1">
    <location>
        <position position="197"/>
    </location>
</feature>
<sequence length="576" mass="66752">MCKRNVYVKWKWKHKCHVLFLYVKTGRTGRQERAVRRTRVEKYQRMVFDRIEKAVALWKDKGDVPEVELYRFFHNLKGTAGTVGMQKIHDLAEVQMRELREQSGRVCTPSEWQRLLAPLLPYVQESTVLMEAVEEAAVQEADQKDTPLLLVIDDDVEFVTYMKDMLEENGYQALIAMTGEKGVELYYEFTPRLIILDYYLPDGDGVHLLSQMIEKAKQEFTPVVMLSAYAETMERIRAYELGAMDFISKPVNRELFFPFLKNRLAMQERVWNSSLEDELTGVKNRKYITQELASLNGSVERGEIECYSLVLCDLDYFKKVNDTYGHVAGDKALRYFAQTAESVCRPGDTVSRYGGEEFVLLLPGADEEAAADVTERLRETLSAAHVPGVEELHLRFSAGIRETRTEKHDRELLEEADQALYAAKRAGRNQTVLYRPDMEKVRELSTVHVIVIDDDPIVREMLRQYWMRRSTIGQRPLAFHAFEDGAAFLEADWFQEEDYYFLLVDGMMPKVDGIEVLREVRKGYPKDRILVSMLTARSGEQEVARALQTGADDYMLKPFRVREVAARMERLIERVF</sequence>
<dbReference type="InterPro" id="IPR043128">
    <property type="entry name" value="Rev_trsase/Diguanyl_cyclase"/>
</dbReference>